<gene>
    <name evidence="3" type="ORF">QJS35_08430</name>
</gene>
<evidence type="ECO:0000313" key="3">
    <source>
        <dbReference type="EMBL" id="MEQ4482416.1"/>
    </source>
</evidence>
<evidence type="ECO:0000313" key="4">
    <source>
        <dbReference type="Proteomes" id="UP001493487"/>
    </source>
</evidence>
<keyword evidence="4" id="KW-1185">Reference proteome</keyword>
<dbReference type="PANTHER" id="PTHR31528:SF3">
    <property type="entry name" value="THIAMINE BIOSYNTHESIS PROTEIN HI_0357-RELATED"/>
    <property type="match status" value="1"/>
</dbReference>
<dbReference type="PANTHER" id="PTHR31528">
    <property type="entry name" value="4-AMINO-5-HYDROXYMETHYL-2-METHYLPYRIMIDINE PHOSPHATE SYNTHASE THI11-RELATED"/>
    <property type="match status" value="1"/>
</dbReference>
<dbReference type="RefSeq" id="WP_232187596.1">
    <property type="nucleotide sequence ID" value="NZ_JAIOAP010000013.1"/>
</dbReference>
<dbReference type="EMBL" id="JASKHM010000004">
    <property type="protein sequence ID" value="MEQ4482416.1"/>
    <property type="molecule type" value="Genomic_DNA"/>
</dbReference>
<sequence>MANAKSRTKLAFIPIIALLLFIVGCSSNNNDAAPTESAAGSSASASVPAASEPATKKELIPITQVLNWFAQPEQGGMFAAKAKGYYEEAGLDMTIEQGGPQVSHIQIVASGKAQFGMAQGDELVMARAQGIPVVALAAQFQINPTAILFHKGDNVKSFADLNGRTIYLVPGSMYWEYFKKKYNLGKVKELAFTGNFTGFINDKQSMTHAYVTAEPITMAGLDVETEYIRTHDFGYQPYANVIFTTEKYLKEHPDIVKAYVEASVKGWQYYKTNYEEINPVIKEMSPDLELKDMKLRAVASMDLIFKEEAATKGFGTMSKERWDTLMNQLYDIGMIKKKFDVTELFDTSFLPKA</sequence>
<organism evidence="3 4">
    <name type="scientific">Cohnella silvisoli</name>
    <dbReference type="NCBI Taxonomy" id="2873699"/>
    <lineage>
        <taxon>Bacteria</taxon>
        <taxon>Bacillati</taxon>
        <taxon>Bacillota</taxon>
        <taxon>Bacilli</taxon>
        <taxon>Bacillales</taxon>
        <taxon>Paenibacillaceae</taxon>
        <taxon>Cohnella</taxon>
    </lineage>
</organism>
<accession>A0ABV1KR22</accession>
<dbReference type="Pfam" id="PF09084">
    <property type="entry name" value="NMT1"/>
    <property type="match status" value="1"/>
</dbReference>
<proteinExistence type="predicted"/>
<name>A0ABV1KR22_9BACL</name>
<reference evidence="3 4" key="1">
    <citation type="journal article" date="2023" name="Genome Announc.">
        <title>Pan-Genome Analyses of the Genus Cohnella and Proposal of the Novel Species Cohnella silvisoli sp. nov., Isolated from Forest Soil.</title>
        <authorList>
            <person name="Wang C."/>
            <person name="Mao L."/>
            <person name="Bao G."/>
            <person name="Zhu H."/>
        </authorList>
    </citation>
    <scope>NUCLEOTIDE SEQUENCE [LARGE SCALE GENOMIC DNA]</scope>
    <source>
        <strain evidence="3 4">NL03-T5-1</strain>
    </source>
</reference>
<evidence type="ECO:0000256" key="1">
    <source>
        <dbReference type="SAM" id="SignalP"/>
    </source>
</evidence>
<dbReference type="InterPro" id="IPR027939">
    <property type="entry name" value="NMT1/THI5"/>
</dbReference>
<dbReference type="PROSITE" id="PS51257">
    <property type="entry name" value="PROKAR_LIPOPROTEIN"/>
    <property type="match status" value="1"/>
</dbReference>
<keyword evidence="1" id="KW-0732">Signal</keyword>
<dbReference type="Proteomes" id="UP001493487">
    <property type="component" value="Unassembled WGS sequence"/>
</dbReference>
<dbReference type="Gene3D" id="3.40.190.10">
    <property type="entry name" value="Periplasmic binding protein-like II"/>
    <property type="match status" value="2"/>
</dbReference>
<dbReference type="InterPro" id="IPR015168">
    <property type="entry name" value="SsuA/THI5"/>
</dbReference>
<dbReference type="SUPFAM" id="SSF53850">
    <property type="entry name" value="Periplasmic binding protein-like II"/>
    <property type="match status" value="1"/>
</dbReference>
<feature type="chain" id="PRO_5047497418" evidence="1">
    <location>
        <begin position="33"/>
        <end position="353"/>
    </location>
</feature>
<protein>
    <submittedName>
        <fullName evidence="3">ABC transporter substrate-binding protein</fullName>
    </submittedName>
</protein>
<feature type="signal peptide" evidence="1">
    <location>
        <begin position="1"/>
        <end position="32"/>
    </location>
</feature>
<feature type="domain" description="SsuA/THI5-like" evidence="2">
    <location>
        <begin position="72"/>
        <end position="273"/>
    </location>
</feature>
<evidence type="ECO:0000259" key="2">
    <source>
        <dbReference type="Pfam" id="PF09084"/>
    </source>
</evidence>
<comment type="caution">
    <text evidence="3">The sequence shown here is derived from an EMBL/GenBank/DDBJ whole genome shotgun (WGS) entry which is preliminary data.</text>
</comment>